<feature type="compositionally biased region" description="Polar residues" evidence="6">
    <location>
        <begin position="294"/>
        <end position="304"/>
    </location>
</feature>
<comment type="similarity">
    <text evidence="2 4">Belongs to the Ninja family.</text>
</comment>
<dbReference type="AlphaFoldDB" id="A0AAD7LRD3"/>
<dbReference type="KEGG" id="qsa:O6P43_016913"/>
<keyword evidence="9" id="KW-1185">Reference proteome</keyword>
<keyword evidence="3 4" id="KW-0539">Nucleus</keyword>
<dbReference type="GO" id="GO:0045892">
    <property type="term" value="P:negative regulation of DNA-templated transcription"/>
    <property type="evidence" value="ECO:0007669"/>
    <property type="project" value="TreeGrafter"/>
</dbReference>
<feature type="region of interest" description="Disordered" evidence="6">
    <location>
        <begin position="28"/>
        <end position="56"/>
    </location>
</feature>
<organism evidence="8 9">
    <name type="scientific">Quillaja saponaria</name>
    <name type="common">Soap bark tree</name>
    <dbReference type="NCBI Taxonomy" id="32244"/>
    <lineage>
        <taxon>Eukaryota</taxon>
        <taxon>Viridiplantae</taxon>
        <taxon>Streptophyta</taxon>
        <taxon>Embryophyta</taxon>
        <taxon>Tracheophyta</taxon>
        <taxon>Spermatophyta</taxon>
        <taxon>Magnoliopsida</taxon>
        <taxon>eudicotyledons</taxon>
        <taxon>Gunneridae</taxon>
        <taxon>Pentapetalae</taxon>
        <taxon>rosids</taxon>
        <taxon>fabids</taxon>
        <taxon>Fabales</taxon>
        <taxon>Quillajaceae</taxon>
        <taxon>Quillaja</taxon>
    </lineage>
</organism>
<evidence type="ECO:0000256" key="3">
    <source>
        <dbReference type="ARBA" id="ARBA00023242"/>
    </source>
</evidence>
<feature type="compositionally biased region" description="Polar residues" evidence="6">
    <location>
        <begin position="375"/>
        <end position="396"/>
    </location>
</feature>
<feature type="compositionally biased region" description="Basic and acidic residues" evidence="6">
    <location>
        <begin position="365"/>
        <end position="374"/>
    </location>
</feature>
<protein>
    <recommendedName>
        <fullName evidence="4">Ninja-family protein</fullName>
    </recommendedName>
    <alternativeName>
        <fullName evidence="4">ABI-binding protein</fullName>
    </alternativeName>
</protein>
<dbReference type="GO" id="GO:0007165">
    <property type="term" value="P:signal transduction"/>
    <property type="evidence" value="ECO:0007669"/>
    <property type="project" value="InterPro"/>
</dbReference>
<accession>A0AAD7LRD3</accession>
<comment type="subcellular location">
    <subcellularLocation>
        <location evidence="1 4">Nucleus</location>
    </subcellularLocation>
</comment>
<feature type="domain" description="Tify" evidence="7">
    <location>
        <begin position="413"/>
        <end position="446"/>
    </location>
</feature>
<evidence type="ECO:0000313" key="9">
    <source>
        <dbReference type="Proteomes" id="UP001163823"/>
    </source>
</evidence>
<comment type="function">
    <text evidence="4">Acts as a negative regulator of abscisic acid (ABA) response.</text>
</comment>
<evidence type="ECO:0000313" key="8">
    <source>
        <dbReference type="EMBL" id="KAJ7961585.1"/>
    </source>
</evidence>
<dbReference type="InterPro" id="IPR032308">
    <property type="entry name" value="TDBD"/>
</dbReference>
<sequence length="453" mass="48935">MVEISEIGVKEEELELELDLGLSIGGSFRKSEKLNPSLENQKESVPKSNGFDSDLKENSLNRALNTVGDQTIDIQAKREIHALRRLEAKKKREQKRARNGECVKESENEEQWIYKKEKTDPNVGSKCNVNLNSGNGEGVSHNVGSNNPMGYTCSVTSTAPSYTAQPVQYPYGPVQYVPFNNGFGFSCVMPCWTPSEKKKNGVQQMVASGGFRPFQGVQSLGVNSANKCESDPTGGGDMKDGSNGSSMCSSVVSDHGGSSHDQGGGSSDSRSHSSPPLPVEPPQLNNTTNNNINSHPQHNVSSPSKESDHGNADRINHISKQFQSNVTEPIPTRLKEEDMLESKAVKIEKPVSCKENSSHVPVMETKTDLGKPSKPDQSPTASLPQMPYVSTTGNGPNGKTVTGFLYRYTNSEVSIVCVCHGTTFSPAEFVQHAGGTDVSHPLRHITVIPSAFG</sequence>
<name>A0AAD7LRD3_QUISA</name>
<feature type="compositionally biased region" description="Low complexity" evidence="6">
    <location>
        <begin position="241"/>
        <end position="261"/>
    </location>
</feature>
<evidence type="ECO:0000256" key="6">
    <source>
        <dbReference type="SAM" id="MobiDB-lite"/>
    </source>
</evidence>
<evidence type="ECO:0000256" key="2">
    <source>
        <dbReference type="ARBA" id="ARBA00006081"/>
    </source>
</evidence>
<dbReference type="PANTHER" id="PTHR31413">
    <property type="entry name" value="AFP HOMOLOG 2"/>
    <property type="match status" value="1"/>
</dbReference>
<reference evidence="8" key="1">
    <citation type="journal article" date="2023" name="Science">
        <title>Elucidation of the pathway for biosynthesis of saponin adjuvants from the soapbark tree.</title>
        <authorList>
            <person name="Reed J."/>
            <person name="Orme A."/>
            <person name="El-Demerdash A."/>
            <person name="Owen C."/>
            <person name="Martin L.B.B."/>
            <person name="Misra R.C."/>
            <person name="Kikuchi S."/>
            <person name="Rejzek M."/>
            <person name="Martin A.C."/>
            <person name="Harkess A."/>
            <person name="Leebens-Mack J."/>
            <person name="Louveau T."/>
            <person name="Stephenson M.J."/>
            <person name="Osbourn A."/>
        </authorList>
    </citation>
    <scope>NUCLEOTIDE SEQUENCE</scope>
    <source>
        <strain evidence="8">S10</strain>
    </source>
</reference>
<dbReference type="EMBL" id="JARAOO010000007">
    <property type="protein sequence ID" value="KAJ7961585.1"/>
    <property type="molecule type" value="Genomic_DNA"/>
</dbReference>
<evidence type="ECO:0000259" key="7">
    <source>
        <dbReference type="Pfam" id="PF16135"/>
    </source>
</evidence>
<keyword evidence="5" id="KW-0175">Coiled coil</keyword>
<comment type="caution">
    <text evidence="8">The sequence shown here is derived from an EMBL/GenBank/DDBJ whole genome shotgun (WGS) entry which is preliminary data.</text>
</comment>
<gene>
    <name evidence="8" type="ORF">O6P43_016913</name>
</gene>
<dbReference type="PANTHER" id="PTHR31413:SF15">
    <property type="entry name" value="NINJA-FAMILY PROTEIN"/>
    <property type="match status" value="1"/>
</dbReference>
<evidence type="ECO:0000256" key="4">
    <source>
        <dbReference type="RuleBase" id="RU369029"/>
    </source>
</evidence>
<evidence type="ECO:0000256" key="1">
    <source>
        <dbReference type="ARBA" id="ARBA00004123"/>
    </source>
</evidence>
<dbReference type="Proteomes" id="UP001163823">
    <property type="component" value="Chromosome 7"/>
</dbReference>
<dbReference type="Pfam" id="PF16135">
    <property type="entry name" value="TDBD"/>
    <property type="match status" value="1"/>
</dbReference>
<feature type="region of interest" description="Disordered" evidence="6">
    <location>
        <begin position="222"/>
        <end position="312"/>
    </location>
</feature>
<feature type="region of interest" description="Disordered" evidence="6">
    <location>
        <begin position="351"/>
        <end position="396"/>
    </location>
</feature>
<dbReference type="GO" id="GO:0005634">
    <property type="term" value="C:nucleus"/>
    <property type="evidence" value="ECO:0007669"/>
    <property type="project" value="UniProtKB-SubCell"/>
</dbReference>
<proteinExistence type="inferred from homology"/>
<feature type="coiled-coil region" evidence="5">
    <location>
        <begin position="76"/>
        <end position="103"/>
    </location>
</feature>
<dbReference type="InterPro" id="IPR031307">
    <property type="entry name" value="Ninja_fam"/>
</dbReference>
<evidence type="ECO:0000256" key="5">
    <source>
        <dbReference type="SAM" id="Coils"/>
    </source>
</evidence>